<evidence type="ECO:0000313" key="3">
    <source>
        <dbReference type="Proteomes" id="UP001589747"/>
    </source>
</evidence>
<proteinExistence type="predicted"/>
<dbReference type="Proteomes" id="UP001589747">
    <property type="component" value="Unassembled WGS sequence"/>
</dbReference>
<accession>A0ABV5L047</accession>
<name>A0ABV5L047_9BACL</name>
<dbReference type="InterPro" id="IPR025055">
    <property type="entry name" value="Ena_core"/>
</dbReference>
<dbReference type="EMBL" id="JBHMDO010000054">
    <property type="protein sequence ID" value="MFB9330816.1"/>
    <property type="molecule type" value="Genomic_DNA"/>
</dbReference>
<sequence length="138" mass="14242">MGCRGSSSRSPMVAESNFSCCNQVTFVQDQVCYPINITPIAGAITQDLYRLNVNPASVYATGTITVGAAPAGRAITVNFLVGGPTGTVIETDTITPGTAFAFTKTGFDTIQLVVAAGAAVTPNITGEFCITPRYPLSA</sequence>
<evidence type="ECO:0000313" key="2">
    <source>
        <dbReference type="EMBL" id="MFB9330816.1"/>
    </source>
</evidence>
<organism evidence="2 3">
    <name type="scientific">Paenibacillus aurantiacus</name>
    <dbReference type="NCBI Taxonomy" id="1936118"/>
    <lineage>
        <taxon>Bacteria</taxon>
        <taxon>Bacillati</taxon>
        <taxon>Bacillota</taxon>
        <taxon>Bacilli</taxon>
        <taxon>Bacillales</taxon>
        <taxon>Paenibacillaceae</taxon>
        <taxon>Paenibacillus</taxon>
    </lineage>
</organism>
<feature type="domain" description="Endospore appendages core" evidence="1">
    <location>
        <begin position="18"/>
        <end position="136"/>
    </location>
</feature>
<keyword evidence="3" id="KW-1185">Reference proteome</keyword>
<protein>
    <submittedName>
        <fullName evidence="2">DUF3992 domain-containing protein</fullName>
    </submittedName>
</protein>
<evidence type="ECO:0000259" key="1">
    <source>
        <dbReference type="Pfam" id="PF13157"/>
    </source>
</evidence>
<reference evidence="2 3" key="1">
    <citation type="submission" date="2024-09" db="EMBL/GenBank/DDBJ databases">
        <authorList>
            <person name="Sun Q."/>
            <person name="Mori K."/>
        </authorList>
    </citation>
    <scope>NUCLEOTIDE SEQUENCE [LARGE SCALE GENOMIC DNA]</scope>
    <source>
        <strain evidence="2 3">TISTR 2452</strain>
    </source>
</reference>
<dbReference type="Pfam" id="PF13157">
    <property type="entry name" value="Enas"/>
    <property type="match status" value="1"/>
</dbReference>
<dbReference type="RefSeq" id="WP_377502582.1">
    <property type="nucleotide sequence ID" value="NZ_JBHMDO010000054.1"/>
</dbReference>
<comment type="caution">
    <text evidence="2">The sequence shown here is derived from an EMBL/GenBank/DDBJ whole genome shotgun (WGS) entry which is preliminary data.</text>
</comment>
<gene>
    <name evidence="2" type="ORF">ACFFSY_33160</name>
</gene>